<dbReference type="EMBL" id="BLPF01000003">
    <property type="protein sequence ID" value="GFJ83375.1"/>
    <property type="molecule type" value="Genomic_DNA"/>
</dbReference>
<evidence type="ECO:0000313" key="2">
    <source>
        <dbReference type="EMBL" id="GFJ83375.1"/>
    </source>
</evidence>
<comment type="caution">
    <text evidence="2">The sequence shown here is derived from an EMBL/GenBank/DDBJ whole genome shotgun (WGS) entry which is preliminary data.</text>
</comment>
<proteinExistence type="predicted"/>
<feature type="region of interest" description="Disordered" evidence="1">
    <location>
        <begin position="37"/>
        <end position="71"/>
    </location>
</feature>
<gene>
    <name evidence="2" type="ORF">Phou_075550</name>
</gene>
<keyword evidence="3" id="KW-1185">Reference proteome</keyword>
<reference evidence="2 3" key="2">
    <citation type="submission" date="2020-03" db="EMBL/GenBank/DDBJ databases">
        <authorList>
            <person name="Ichikawa N."/>
            <person name="Kimura A."/>
            <person name="Kitahashi Y."/>
            <person name="Uohara A."/>
        </authorList>
    </citation>
    <scope>NUCLEOTIDE SEQUENCE [LARGE SCALE GENOMIC DNA]</scope>
    <source>
        <strain evidence="2 3">NBRC 108639</strain>
    </source>
</reference>
<reference evidence="2 3" key="1">
    <citation type="submission" date="2020-03" db="EMBL/GenBank/DDBJ databases">
        <title>Whole genome shotgun sequence of Phytohabitans houttuyneae NBRC 108639.</title>
        <authorList>
            <person name="Komaki H."/>
            <person name="Tamura T."/>
        </authorList>
    </citation>
    <scope>NUCLEOTIDE SEQUENCE [LARGE SCALE GENOMIC DNA]</scope>
    <source>
        <strain evidence="2 3">NBRC 108639</strain>
    </source>
</reference>
<sequence length="71" mass="7156">MEADEIPDDMLLEELRRALGGAVNGPEVALAVDIPRTMPPRRCGETPGGPAAARSGEPAAGMPGEESASGG</sequence>
<name>A0A6V8KRY3_9ACTN</name>
<dbReference type="RefSeq" id="WP_173065779.1">
    <property type="nucleotide sequence ID" value="NZ_BAABGO010000020.1"/>
</dbReference>
<dbReference type="Proteomes" id="UP000482800">
    <property type="component" value="Unassembled WGS sequence"/>
</dbReference>
<accession>A0A6V8KRY3</accession>
<evidence type="ECO:0000256" key="1">
    <source>
        <dbReference type="SAM" id="MobiDB-lite"/>
    </source>
</evidence>
<evidence type="ECO:0000313" key="3">
    <source>
        <dbReference type="Proteomes" id="UP000482800"/>
    </source>
</evidence>
<protein>
    <submittedName>
        <fullName evidence="2">Uncharacterized protein</fullName>
    </submittedName>
</protein>
<organism evidence="2 3">
    <name type="scientific">Phytohabitans houttuyneae</name>
    <dbReference type="NCBI Taxonomy" id="1076126"/>
    <lineage>
        <taxon>Bacteria</taxon>
        <taxon>Bacillati</taxon>
        <taxon>Actinomycetota</taxon>
        <taxon>Actinomycetes</taxon>
        <taxon>Micromonosporales</taxon>
        <taxon>Micromonosporaceae</taxon>
    </lineage>
</organism>
<dbReference type="AlphaFoldDB" id="A0A6V8KRY3"/>